<gene>
    <name evidence="3" type="ORF">PYV00_22800</name>
</gene>
<dbReference type="EMBL" id="JARESE010000085">
    <property type="protein sequence ID" value="MDE8654532.1"/>
    <property type="molecule type" value="Genomic_DNA"/>
</dbReference>
<dbReference type="Proteomes" id="UP001216253">
    <property type="component" value="Unassembled WGS sequence"/>
</dbReference>
<evidence type="ECO:0000259" key="2">
    <source>
        <dbReference type="Pfam" id="PF13577"/>
    </source>
</evidence>
<organism evidence="3 4">
    <name type="scientific">Novosphingobium album</name>
    <name type="common">ex Liu et al. 2023</name>
    <dbReference type="NCBI Taxonomy" id="3031130"/>
    <lineage>
        <taxon>Bacteria</taxon>
        <taxon>Pseudomonadati</taxon>
        <taxon>Pseudomonadota</taxon>
        <taxon>Alphaproteobacteria</taxon>
        <taxon>Sphingomonadales</taxon>
        <taxon>Sphingomonadaceae</taxon>
        <taxon>Novosphingobium</taxon>
    </lineage>
</organism>
<evidence type="ECO:0000256" key="1">
    <source>
        <dbReference type="SAM" id="MobiDB-lite"/>
    </source>
</evidence>
<dbReference type="Pfam" id="PF13577">
    <property type="entry name" value="SnoaL_4"/>
    <property type="match status" value="1"/>
</dbReference>
<reference evidence="3 4" key="1">
    <citation type="submission" date="2023-03" db="EMBL/GenBank/DDBJ databases">
        <title>NovoSphingobium album sp. nov. isolated from polycyclic aromatic hydrocarbons- and heavy-metal polluted soil.</title>
        <authorList>
            <person name="Liu Z."/>
            <person name="Wang K."/>
        </authorList>
    </citation>
    <scope>NUCLEOTIDE SEQUENCE [LARGE SCALE GENOMIC DNA]</scope>
    <source>
        <strain evidence="3 4">H3SJ31-1</strain>
    </source>
</reference>
<feature type="domain" description="SnoaL-like" evidence="2">
    <location>
        <begin position="11"/>
        <end position="131"/>
    </location>
</feature>
<sequence>MASDREQRLDALLDKQDILECLARFSRGMDRFDRETYLSAFHDDAEMAAGPFVGSAADCWDWAVPMHEAGQILTHHALLQTTIDLDGDTAHAETYYQFVGRNRDETLWIAGGRYIDRLERRAGAWKIALRTNVIEWGCLPPPMPIPFADVPDIALNGVSARSQDDPSYQRPLVNRRAPANPAAG</sequence>
<name>A0ABT5WXC7_9SPHN</name>
<evidence type="ECO:0000313" key="4">
    <source>
        <dbReference type="Proteomes" id="UP001216253"/>
    </source>
</evidence>
<keyword evidence="4" id="KW-1185">Reference proteome</keyword>
<accession>A0ABT5WXC7</accession>
<evidence type="ECO:0000313" key="3">
    <source>
        <dbReference type="EMBL" id="MDE8654532.1"/>
    </source>
</evidence>
<dbReference type="RefSeq" id="WP_275230646.1">
    <property type="nucleotide sequence ID" value="NZ_JARESE010000085.1"/>
</dbReference>
<protein>
    <submittedName>
        <fullName evidence="3">Nuclear transport factor 2 family protein</fullName>
    </submittedName>
</protein>
<feature type="region of interest" description="Disordered" evidence="1">
    <location>
        <begin position="158"/>
        <end position="184"/>
    </location>
</feature>
<comment type="caution">
    <text evidence="3">The sequence shown here is derived from an EMBL/GenBank/DDBJ whole genome shotgun (WGS) entry which is preliminary data.</text>
</comment>
<dbReference type="Gene3D" id="3.10.450.50">
    <property type="match status" value="1"/>
</dbReference>
<dbReference type="SUPFAM" id="SSF54427">
    <property type="entry name" value="NTF2-like"/>
    <property type="match status" value="1"/>
</dbReference>
<dbReference type="InterPro" id="IPR037401">
    <property type="entry name" value="SnoaL-like"/>
</dbReference>
<proteinExistence type="predicted"/>
<dbReference type="InterPro" id="IPR032710">
    <property type="entry name" value="NTF2-like_dom_sf"/>
</dbReference>